<dbReference type="RefSeq" id="XP_014674238.1">
    <property type="nucleotide sequence ID" value="XM_014818752.1"/>
</dbReference>
<evidence type="ECO:0000313" key="4">
    <source>
        <dbReference type="RefSeq" id="XP_014674238.1"/>
    </source>
</evidence>
<dbReference type="CDD" id="cd04496">
    <property type="entry name" value="SSB_OBF"/>
    <property type="match status" value="1"/>
</dbReference>
<sequence length="152" mass="17090">MFRNVVSQLIPTLQREFCTSATLRQTYEKCINQVTLLGRVGADPMLRGTEQHPVVIFSMATNMVYTDANQERTQKAEWHRISIFKPTLREPMMNYLKKGMRVHVSGRLSYGMITDASGVQRSTTSIVADDVIFLSSSRDSGQDLAASTDEPL</sequence>
<reference evidence="4" key="1">
    <citation type="submission" date="2025-08" db="UniProtKB">
        <authorList>
            <consortium name="RefSeq"/>
        </authorList>
    </citation>
    <scope>IDENTIFICATION</scope>
</reference>
<evidence type="ECO:0000256" key="1">
    <source>
        <dbReference type="ARBA" id="ARBA00023125"/>
    </source>
</evidence>
<accession>A0ABM1EPW7</accession>
<keyword evidence="1 2" id="KW-0238">DNA-binding</keyword>
<dbReference type="InterPro" id="IPR000424">
    <property type="entry name" value="Primosome_PriB/ssb"/>
</dbReference>
<dbReference type="NCBIfam" id="TIGR00621">
    <property type="entry name" value="ssb"/>
    <property type="match status" value="1"/>
</dbReference>
<protein>
    <submittedName>
        <fullName evidence="4">Single-stranded DNA-binding protein, mitochondrial-like</fullName>
    </submittedName>
</protein>
<dbReference type="InterPro" id="IPR011344">
    <property type="entry name" value="ssDNA-bd"/>
</dbReference>
<dbReference type="SUPFAM" id="SSF50249">
    <property type="entry name" value="Nucleic acid-binding proteins"/>
    <property type="match status" value="1"/>
</dbReference>
<dbReference type="PANTHER" id="PTHR10302">
    <property type="entry name" value="SINGLE-STRANDED DNA-BINDING PROTEIN"/>
    <property type="match status" value="1"/>
</dbReference>
<keyword evidence="3" id="KW-1185">Reference proteome</keyword>
<dbReference type="Pfam" id="PF00436">
    <property type="entry name" value="SSB"/>
    <property type="match status" value="1"/>
</dbReference>
<organism evidence="3 4">
    <name type="scientific">Priapulus caudatus</name>
    <name type="common">Priapulid worm</name>
    <dbReference type="NCBI Taxonomy" id="37621"/>
    <lineage>
        <taxon>Eukaryota</taxon>
        <taxon>Metazoa</taxon>
        <taxon>Ecdysozoa</taxon>
        <taxon>Scalidophora</taxon>
        <taxon>Priapulida</taxon>
        <taxon>Priapulimorpha</taxon>
        <taxon>Priapulimorphida</taxon>
        <taxon>Priapulidae</taxon>
        <taxon>Priapulus</taxon>
    </lineage>
</organism>
<dbReference type="Gene3D" id="2.40.50.140">
    <property type="entry name" value="Nucleic acid-binding proteins"/>
    <property type="match status" value="1"/>
</dbReference>
<dbReference type="Proteomes" id="UP000695022">
    <property type="component" value="Unplaced"/>
</dbReference>
<gene>
    <name evidence="4" type="primary">LOC106814435</name>
</gene>
<evidence type="ECO:0000256" key="2">
    <source>
        <dbReference type="PROSITE-ProRule" id="PRU00252"/>
    </source>
</evidence>
<evidence type="ECO:0000313" key="3">
    <source>
        <dbReference type="Proteomes" id="UP000695022"/>
    </source>
</evidence>
<dbReference type="HAMAP" id="MF_00984">
    <property type="entry name" value="SSB"/>
    <property type="match status" value="1"/>
</dbReference>
<proteinExistence type="inferred from homology"/>
<dbReference type="PANTHER" id="PTHR10302:SF0">
    <property type="entry name" value="SINGLE-STRANDED DNA-BINDING PROTEIN, MITOCHONDRIAL"/>
    <property type="match status" value="1"/>
</dbReference>
<dbReference type="PROSITE" id="PS50935">
    <property type="entry name" value="SSB"/>
    <property type="match status" value="1"/>
</dbReference>
<dbReference type="GeneID" id="106814435"/>
<name>A0ABM1EPW7_PRICU</name>
<dbReference type="InterPro" id="IPR012340">
    <property type="entry name" value="NA-bd_OB-fold"/>
</dbReference>